<keyword evidence="2 7" id="KW-0812">Transmembrane</keyword>
<dbReference type="Gene3D" id="3.90.380.10">
    <property type="entry name" value="Naphthalene 1,2-dioxygenase Alpha Subunit, Chain A, domain 1"/>
    <property type="match status" value="1"/>
</dbReference>
<feature type="domain" description="Pheophorbide a oxygenase" evidence="8">
    <location>
        <begin position="347"/>
        <end position="439"/>
    </location>
</feature>
<dbReference type="PANTHER" id="PTHR21266">
    <property type="entry name" value="IRON-SULFUR DOMAIN CONTAINING PROTEIN"/>
    <property type="match status" value="1"/>
</dbReference>
<evidence type="ECO:0000256" key="6">
    <source>
        <dbReference type="ARBA" id="ARBA00023136"/>
    </source>
</evidence>
<dbReference type="GO" id="GO:0016020">
    <property type="term" value="C:membrane"/>
    <property type="evidence" value="ECO:0007669"/>
    <property type="project" value="UniProtKB-SubCell"/>
</dbReference>
<organism evidence="9 10">
    <name type="scientific">Nyssa sinensis</name>
    <dbReference type="NCBI Taxonomy" id="561372"/>
    <lineage>
        <taxon>Eukaryota</taxon>
        <taxon>Viridiplantae</taxon>
        <taxon>Streptophyta</taxon>
        <taxon>Embryophyta</taxon>
        <taxon>Tracheophyta</taxon>
        <taxon>Spermatophyta</taxon>
        <taxon>Magnoliopsida</taxon>
        <taxon>eudicotyledons</taxon>
        <taxon>Gunneridae</taxon>
        <taxon>Pentapetalae</taxon>
        <taxon>asterids</taxon>
        <taxon>Cornales</taxon>
        <taxon>Nyssaceae</taxon>
        <taxon>Nyssa</taxon>
    </lineage>
</organism>
<gene>
    <name evidence="9" type="ORF">F0562_024108</name>
</gene>
<keyword evidence="5" id="KW-0560">Oxidoreductase</keyword>
<comment type="subcellular location">
    <subcellularLocation>
        <location evidence="1">Membrane</location>
    </subcellularLocation>
</comment>
<evidence type="ECO:0000256" key="7">
    <source>
        <dbReference type="SAM" id="Phobius"/>
    </source>
</evidence>
<evidence type="ECO:0000313" key="9">
    <source>
        <dbReference type="EMBL" id="KAA8542968.1"/>
    </source>
</evidence>
<feature type="transmembrane region" description="Helical" evidence="7">
    <location>
        <begin position="512"/>
        <end position="533"/>
    </location>
</feature>
<evidence type="ECO:0000256" key="5">
    <source>
        <dbReference type="ARBA" id="ARBA00023002"/>
    </source>
</evidence>
<reference evidence="9 10" key="1">
    <citation type="submission" date="2019-09" db="EMBL/GenBank/DDBJ databases">
        <title>A chromosome-level genome assembly of the Chinese tupelo Nyssa sinensis.</title>
        <authorList>
            <person name="Yang X."/>
            <person name="Kang M."/>
            <person name="Yang Y."/>
            <person name="Xiong H."/>
            <person name="Wang M."/>
            <person name="Zhang Z."/>
            <person name="Wang Z."/>
            <person name="Wu H."/>
            <person name="Ma T."/>
            <person name="Liu J."/>
            <person name="Xi Z."/>
        </authorList>
    </citation>
    <scope>NUCLEOTIDE SEQUENCE [LARGE SCALE GENOMIC DNA]</scope>
    <source>
        <strain evidence="9">J267</strain>
        <tissue evidence="9">Leaf</tissue>
    </source>
</reference>
<evidence type="ECO:0000256" key="2">
    <source>
        <dbReference type="ARBA" id="ARBA00022692"/>
    </source>
</evidence>
<evidence type="ECO:0000256" key="1">
    <source>
        <dbReference type="ARBA" id="ARBA00004370"/>
    </source>
</evidence>
<keyword evidence="4 7" id="KW-1133">Transmembrane helix</keyword>
<dbReference type="OrthoDB" id="426882at2759"/>
<dbReference type="Pfam" id="PF08417">
    <property type="entry name" value="PaO"/>
    <property type="match status" value="1"/>
</dbReference>
<dbReference type="AlphaFoldDB" id="A0A5J5BK17"/>
<dbReference type="Proteomes" id="UP000325577">
    <property type="component" value="Linkage Group LG12"/>
</dbReference>
<dbReference type="GO" id="GO:0005737">
    <property type="term" value="C:cytoplasm"/>
    <property type="evidence" value="ECO:0007669"/>
    <property type="project" value="TreeGrafter"/>
</dbReference>
<keyword evidence="10" id="KW-1185">Reference proteome</keyword>
<evidence type="ECO:0000256" key="4">
    <source>
        <dbReference type="ARBA" id="ARBA00022989"/>
    </source>
</evidence>
<feature type="transmembrane region" description="Helical" evidence="7">
    <location>
        <begin position="545"/>
        <end position="565"/>
    </location>
</feature>
<proteinExistence type="predicted"/>
<sequence length="578" mass="64677">MNRLSLSGQSVDPNPRDILLFTSTSKFDLRGRQKQHQGALPRTISGSWGACLRCGQMEHYVIECTAKILLVKEDNEERKTGEARHEHTQFAEVKRARDAVFDFGTHDYALFAKVGSSVSSQGQQGSCSVPDVVDPGSTDFRSGFFLSKQVEAEDFSKRDPALSEVELQLKFGGSDFRVLYSRCCRLANSDVTIIAKALALPCVLVSSIPETPLSSNRFAMLFHTFKKACVGVYPSTVQNDIVWFWPNTNPQYKEVLMEKKPPYIPELDDASYTKSMGNRDIPYGYEILIENLMDPAHVPYAHYGIMRVRQSKISKADREGGRPLEMSVKDMDINGFRTQQEAGSGRFIAPCLFYAAFGKDQGNVSASPGGTKEGRFVLIFLCVPVSPGKSRLIWTFPRNVGVWIDLIVPRWMFHVGQNLILDSDLYLLHVEERKIMDIGPSDWLKACFVPTKSDAIVVGFRKWLNKYAGGQIDWGSKFSGALPPTPPREQLMDRYWSHVVNCRSCSAAVKGLNVLGVMLQVVSIASIGIVAAAKQGMMSAAMRNTLVSMAVLCFMASMWLSHFIYKNFHFHDYNHALR</sequence>
<dbReference type="GO" id="GO:0010277">
    <property type="term" value="F:chlorophyllide a oxygenase activity"/>
    <property type="evidence" value="ECO:0007669"/>
    <property type="project" value="InterPro"/>
</dbReference>
<dbReference type="PANTHER" id="PTHR21266:SF32">
    <property type="entry name" value="CHOLESTEROL 7-DESATURASE NVD"/>
    <property type="match status" value="1"/>
</dbReference>
<dbReference type="InterPro" id="IPR050584">
    <property type="entry name" value="Cholesterol_7-desaturase"/>
</dbReference>
<evidence type="ECO:0000259" key="8">
    <source>
        <dbReference type="Pfam" id="PF08417"/>
    </source>
</evidence>
<dbReference type="SUPFAM" id="SSF55961">
    <property type="entry name" value="Bet v1-like"/>
    <property type="match status" value="1"/>
</dbReference>
<dbReference type="EMBL" id="CM018035">
    <property type="protein sequence ID" value="KAA8542968.1"/>
    <property type="molecule type" value="Genomic_DNA"/>
</dbReference>
<keyword evidence="3" id="KW-0809">Transit peptide</keyword>
<evidence type="ECO:0000313" key="10">
    <source>
        <dbReference type="Proteomes" id="UP000325577"/>
    </source>
</evidence>
<evidence type="ECO:0000256" key="3">
    <source>
        <dbReference type="ARBA" id="ARBA00022946"/>
    </source>
</evidence>
<name>A0A5J5BK17_9ASTE</name>
<protein>
    <recommendedName>
        <fullName evidence="8">Pheophorbide a oxygenase domain-containing protein</fullName>
    </recommendedName>
</protein>
<accession>A0A5J5BK17</accession>
<keyword evidence="6 7" id="KW-0472">Membrane</keyword>
<dbReference type="InterPro" id="IPR013626">
    <property type="entry name" value="PaO"/>
</dbReference>